<dbReference type="Pfam" id="PF07859">
    <property type="entry name" value="Abhydrolase_3"/>
    <property type="match status" value="1"/>
</dbReference>
<name>A0A0B7K670_BIOOC</name>
<gene>
    <name evidence="3" type="ORF">BN869_000007115_1</name>
</gene>
<reference evidence="3" key="1">
    <citation type="submission" date="2015-01" db="EMBL/GenBank/DDBJ databases">
        <authorList>
            <person name="Durling Mikael"/>
        </authorList>
    </citation>
    <scope>NUCLEOTIDE SEQUENCE</scope>
</reference>
<keyword evidence="1" id="KW-0378">Hydrolase</keyword>
<dbReference type="InterPro" id="IPR013094">
    <property type="entry name" value="AB_hydrolase_3"/>
</dbReference>
<dbReference type="GO" id="GO:0016787">
    <property type="term" value="F:hydrolase activity"/>
    <property type="evidence" value="ECO:0007669"/>
    <property type="project" value="UniProtKB-KW"/>
</dbReference>
<protein>
    <recommendedName>
        <fullName evidence="2">Alpha/beta hydrolase fold-3 domain-containing protein</fullName>
    </recommendedName>
</protein>
<dbReference type="InterPro" id="IPR029058">
    <property type="entry name" value="AB_hydrolase_fold"/>
</dbReference>
<sequence length="348" mass="38317">MDLSLEELRQSSKVAPEMVESLARQPMPELPGHDPIAHRNARADHLKRLRHLMPVPGPIPDLVAEEVISVDAEDGFPIPVFVYRPAQFTDQTHPVAVLFHEGGWSAGDATDEEFNARRLTRDLGFVCLNVEYRLAPEHKFPTAISDSWSVVNWITRNGSSVGADPQKGFIVGGSSAGGHIAAIMALRSQKESLSPPITGQWLSAAYLVPFNQVPEKYQREYISTSENINDPVLTGLSEQGELGLVVGLFGADIHSPLFSPMAAAYYPPSTKAGSTGSLAKAFIQVGGMDPLRDHNLIYDKILRTEHGVKTRVELYPGYGHMFWTNWPELSASKKFSEDMIAGFQWLLS</sequence>
<dbReference type="Gene3D" id="3.40.50.1820">
    <property type="entry name" value="alpha/beta hydrolase"/>
    <property type="match status" value="1"/>
</dbReference>
<dbReference type="PANTHER" id="PTHR48081:SF8">
    <property type="entry name" value="ALPHA_BETA HYDROLASE FOLD-3 DOMAIN-CONTAINING PROTEIN-RELATED"/>
    <property type="match status" value="1"/>
</dbReference>
<dbReference type="SUPFAM" id="SSF53474">
    <property type="entry name" value="alpha/beta-Hydrolases"/>
    <property type="match status" value="1"/>
</dbReference>
<feature type="domain" description="Alpha/beta hydrolase fold-3" evidence="2">
    <location>
        <begin position="97"/>
        <end position="323"/>
    </location>
</feature>
<dbReference type="EMBL" id="CDPU01000021">
    <property type="protein sequence ID" value="CEO51057.1"/>
    <property type="molecule type" value="Genomic_DNA"/>
</dbReference>
<accession>A0A0B7K670</accession>
<evidence type="ECO:0000259" key="2">
    <source>
        <dbReference type="Pfam" id="PF07859"/>
    </source>
</evidence>
<evidence type="ECO:0000313" key="3">
    <source>
        <dbReference type="EMBL" id="CEO51057.1"/>
    </source>
</evidence>
<dbReference type="InterPro" id="IPR050300">
    <property type="entry name" value="GDXG_lipolytic_enzyme"/>
</dbReference>
<dbReference type="AlphaFoldDB" id="A0A0B7K670"/>
<evidence type="ECO:0000256" key="1">
    <source>
        <dbReference type="ARBA" id="ARBA00022801"/>
    </source>
</evidence>
<proteinExistence type="predicted"/>
<organism evidence="3">
    <name type="scientific">Bionectria ochroleuca</name>
    <name type="common">Gliocladium roseum</name>
    <dbReference type="NCBI Taxonomy" id="29856"/>
    <lineage>
        <taxon>Eukaryota</taxon>
        <taxon>Fungi</taxon>
        <taxon>Dikarya</taxon>
        <taxon>Ascomycota</taxon>
        <taxon>Pezizomycotina</taxon>
        <taxon>Sordariomycetes</taxon>
        <taxon>Hypocreomycetidae</taxon>
        <taxon>Hypocreales</taxon>
        <taxon>Bionectriaceae</taxon>
        <taxon>Clonostachys</taxon>
    </lineage>
</organism>
<dbReference type="PANTHER" id="PTHR48081">
    <property type="entry name" value="AB HYDROLASE SUPERFAMILY PROTEIN C4A8.06C"/>
    <property type="match status" value="1"/>
</dbReference>